<organism evidence="1 2">
    <name type="scientific">Cenococcum geophilum 1.58</name>
    <dbReference type="NCBI Taxonomy" id="794803"/>
    <lineage>
        <taxon>Eukaryota</taxon>
        <taxon>Fungi</taxon>
        <taxon>Dikarya</taxon>
        <taxon>Ascomycota</taxon>
        <taxon>Pezizomycotina</taxon>
        <taxon>Dothideomycetes</taxon>
        <taxon>Pleosporomycetidae</taxon>
        <taxon>Gloniales</taxon>
        <taxon>Gloniaceae</taxon>
        <taxon>Cenococcum</taxon>
    </lineage>
</organism>
<proteinExistence type="predicted"/>
<name>A0ACC8EM21_9PEZI</name>
<sequence length="440" mass="47205">MNSYLCTLSAFLRLPFAVQWRTFLVQLPRYVPLSILHLTSPEGPHPFVAALPSRDDTHSIPIYVFVPPSPASSPNDDDDTNDDAGPRKLPVHLDFHGGGFIMGSPLEQAPFCALLSRTLGAVVVSVSYRLGPLHQFPAAIHDAEDVLAAVLDSEGATPGGRALKAELQRHYSALQQGGRQQDGAAAHSSIELDPAHLSISGFSAGGNLALNLALSIPASASPPASPSASPSSLSSSSSSSSAAAPDVSPPWPSLLPFPTAHPTPIPLLLFYPSLDARLPHHQRPLPPCMSQEPRVPGLFSVLGPTYLPRRFRAHPRASPGLANPLHALHRNVSIFLVLPECDSLAVQSQVWVGKMREAGWGGPVRKADRDGDGDEKGETDGEGEGEGEGRRNDGLEVWHAPGCRHGWTQFPESWLGKHEKVERRKVFARTVDFVREGWGG</sequence>
<accession>A0ACC8EM21</accession>
<keyword evidence="2" id="KW-1185">Reference proteome</keyword>
<evidence type="ECO:0000313" key="1">
    <source>
        <dbReference type="EMBL" id="OCK87343.1"/>
    </source>
</evidence>
<reference evidence="1 2" key="1">
    <citation type="journal article" date="2016" name="Nat. Commun.">
        <title>Ectomycorrhizal ecology is imprinted in the genome of the dominant symbiotic fungus Cenococcum geophilum.</title>
        <authorList>
            <consortium name="DOE Joint Genome Institute"/>
            <person name="Peter M."/>
            <person name="Kohler A."/>
            <person name="Ohm R.A."/>
            <person name="Kuo A."/>
            <person name="Krutzmann J."/>
            <person name="Morin E."/>
            <person name="Arend M."/>
            <person name="Barry K.W."/>
            <person name="Binder M."/>
            <person name="Choi C."/>
            <person name="Clum A."/>
            <person name="Copeland A."/>
            <person name="Grisel N."/>
            <person name="Haridas S."/>
            <person name="Kipfer T."/>
            <person name="LaButti K."/>
            <person name="Lindquist E."/>
            <person name="Lipzen A."/>
            <person name="Maire R."/>
            <person name="Meier B."/>
            <person name="Mihaltcheva S."/>
            <person name="Molinier V."/>
            <person name="Murat C."/>
            <person name="Poggeler S."/>
            <person name="Quandt C.A."/>
            <person name="Sperisen C."/>
            <person name="Tritt A."/>
            <person name="Tisserant E."/>
            <person name="Crous P.W."/>
            <person name="Henrissat B."/>
            <person name="Nehls U."/>
            <person name="Egli S."/>
            <person name="Spatafora J.W."/>
            <person name="Grigoriev I.V."/>
            <person name="Martin F.M."/>
        </authorList>
    </citation>
    <scope>NUCLEOTIDE SEQUENCE [LARGE SCALE GENOMIC DNA]</scope>
    <source>
        <strain evidence="1 2">1.58</strain>
    </source>
</reference>
<gene>
    <name evidence="1" type="ORF">K441DRAFT_594537</name>
</gene>
<dbReference type="EMBL" id="KV748262">
    <property type="protein sequence ID" value="OCK87343.1"/>
    <property type="molecule type" value="Genomic_DNA"/>
</dbReference>
<dbReference type="Proteomes" id="UP000250078">
    <property type="component" value="Unassembled WGS sequence"/>
</dbReference>
<evidence type="ECO:0000313" key="2">
    <source>
        <dbReference type="Proteomes" id="UP000250078"/>
    </source>
</evidence>
<protein>
    <submittedName>
        <fullName evidence="1">Alpha/beta-hydrolase</fullName>
    </submittedName>
</protein>